<evidence type="ECO:0000256" key="7">
    <source>
        <dbReference type="ARBA" id="ARBA00023136"/>
    </source>
</evidence>
<sequence length="416" mass="47472">MSVNDLESNKIPIPSFISGGITGYVAVDDKGDREPDYWVWDLQPGWTKFRHIMEIQMTNSSSSSQGIIYINQSPLRIHGNLKSSNCVVDNRWVLKLTDFGLNFRRNGYRKRFLSEYQLYSGLYWTAPENLQADNTCHSCKGDVYSFGIILFEMLYRTQPYETLHTTPKEVINRLLRREKPCFRPTVSHGIKEGEDKVSLGIPRWAFVLMQSSWQQDPNLRPSPTEIKAVIIRGGGGKRLNIMDNMISMLEKYANNLEDIVEQRTGQLLEEKKKTDLLLYRMLPTTVADRLKRGDMVEAEIFGSVTIYFSDIVGFTDMSSSSTPIEIVAFLNDLYTLFDSIIGRFDVYKVETIGDAYMVVSGLPVRNGDNHVTEIAKMSLKLLESMDNFTIRHKPGMKLRIRIGLHTGSCAAGRNYQ</sequence>
<evidence type="ECO:0000259" key="10">
    <source>
        <dbReference type="PROSITE" id="PS50011"/>
    </source>
</evidence>
<comment type="subcellular location">
    <subcellularLocation>
        <location evidence="1">Membrane</location>
        <topology evidence="1">Single-pass type I membrane protein</topology>
    </subcellularLocation>
</comment>
<organism evidence="12 13">
    <name type="scientific">Pinctada imbricata</name>
    <name type="common">Atlantic pearl-oyster</name>
    <name type="synonym">Pinctada martensii</name>
    <dbReference type="NCBI Taxonomy" id="66713"/>
    <lineage>
        <taxon>Eukaryota</taxon>
        <taxon>Metazoa</taxon>
        <taxon>Spiralia</taxon>
        <taxon>Lophotrochozoa</taxon>
        <taxon>Mollusca</taxon>
        <taxon>Bivalvia</taxon>
        <taxon>Autobranchia</taxon>
        <taxon>Pteriomorphia</taxon>
        <taxon>Pterioida</taxon>
        <taxon>Pterioidea</taxon>
        <taxon>Pteriidae</taxon>
        <taxon>Pinctada</taxon>
    </lineage>
</organism>
<protein>
    <recommendedName>
        <fullName evidence="2">guanylate cyclase</fullName>
        <ecNumber evidence="2">4.6.1.2</ecNumber>
    </recommendedName>
</protein>
<keyword evidence="5" id="KW-0547">Nucleotide-binding</keyword>
<dbReference type="SUPFAM" id="SSF56112">
    <property type="entry name" value="Protein kinase-like (PK-like)"/>
    <property type="match status" value="1"/>
</dbReference>
<keyword evidence="8" id="KW-0456">Lyase</keyword>
<dbReference type="PROSITE" id="PS50011">
    <property type="entry name" value="PROTEIN_KINASE_DOM"/>
    <property type="match status" value="1"/>
</dbReference>
<dbReference type="PANTHER" id="PTHR11920">
    <property type="entry name" value="GUANYLYL CYCLASE"/>
    <property type="match status" value="1"/>
</dbReference>
<dbReference type="InterPro" id="IPR029787">
    <property type="entry name" value="Nucleotide_cyclase"/>
</dbReference>
<dbReference type="InterPro" id="IPR001054">
    <property type="entry name" value="A/G_cyclase"/>
</dbReference>
<keyword evidence="13" id="KW-1185">Reference proteome</keyword>
<dbReference type="GO" id="GO:0004672">
    <property type="term" value="F:protein kinase activity"/>
    <property type="evidence" value="ECO:0007669"/>
    <property type="project" value="InterPro"/>
</dbReference>
<feature type="domain" description="Protein kinase" evidence="10">
    <location>
        <begin position="1"/>
        <end position="230"/>
    </location>
</feature>
<dbReference type="Proteomes" id="UP001186944">
    <property type="component" value="Unassembled WGS sequence"/>
</dbReference>
<evidence type="ECO:0000256" key="6">
    <source>
        <dbReference type="ARBA" id="ARBA00022989"/>
    </source>
</evidence>
<evidence type="ECO:0000259" key="11">
    <source>
        <dbReference type="PROSITE" id="PS50125"/>
    </source>
</evidence>
<dbReference type="Pfam" id="PF07701">
    <property type="entry name" value="HNOBA"/>
    <property type="match status" value="1"/>
</dbReference>
<evidence type="ECO:0000313" key="13">
    <source>
        <dbReference type="Proteomes" id="UP001186944"/>
    </source>
</evidence>
<dbReference type="GO" id="GO:0001653">
    <property type="term" value="F:peptide receptor activity"/>
    <property type="evidence" value="ECO:0007669"/>
    <property type="project" value="TreeGrafter"/>
</dbReference>
<dbReference type="PROSITE" id="PS50125">
    <property type="entry name" value="GUANYLATE_CYCLASE_2"/>
    <property type="match status" value="1"/>
</dbReference>
<reference evidence="12" key="1">
    <citation type="submission" date="2019-08" db="EMBL/GenBank/DDBJ databases">
        <title>The improved chromosome-level genome for the pearl oyster Pinctada fucata martensii using PacBio sequencing and Hi-C.</title>
        <authorList>
            <person name="Zheng Z."/>
        </authorList>
    </citation>
    <scope>NUCLEOTIDE SEQUENCE</scope>
    <source>
        <strain evidence="12">ZZ-2019</strain>
        <tissue evidence="12">Adductor muscle</tissue>
    </source>
</reference>
<dbReference type="GO" id="GO:0005524">
    <property type="term" value="F:ATP binding"/>
    <property type="evidence" value="ECO:0007669"/>
    <property type="project" value="InterPro"/>
</dbReference>
<keyword evidence="3" id="KW-0812">Transmembrane</keyword>
<dbReference type="EC" id="4.6.1.2" evidence="2"/>
<dbReference type="GO" id="GO:0005886">
    <property type="term" value="C:plasma membrane"/>
    <property type="evidence" value="ECO:0007669"/>
    <property type="project" value="TreeGrafter"/>
</dbReference>
<evidence type="ECO:0000256" key="4">
    <source>
        <dbReference type="ARBA" id="ARBA00022729"/>
    </source>
</evidence>
<dbReference type="GO" id="GO:0004383">
    <property type="term" value="F:guanylate cyclase activity"/>
    <property type="evidence" value="ECO:0007669"/>
    <property type="project" value="UniProtKB-EC"/>
</dbReference>
<dbReference type="Pfam" id="PF07714">
    <property type="entry name" value="PK_Tyr_Ser-Thr"/>
    <property type="match status" value="1"/>
</dbReference>
<dbReference type="InterPro" id="IPR050401">
    <property type="entry name" value="Cyclic_nucleotide_synthase"/>
</dbReference>
<dbReference type="PANTHER" id="PTHR11920:SF335">
    <property type="entry name" value="GUANYLATE CYCLASE"/>
    <property type="match status" value="1"/>
</dbReference>
<keyword evidence="4" id="KW-0732">Signal</keyword>
<dbReference type="SMART" id="SM00044">
    <property type="entry name" value="CYCc"/>
    <property type="match status" value="1"/>
</dbReference>
<keyword evidence="6" id="KW-1133">Transmembrane helix</keyword>
<dbReference type="Gene3D" id="1.10.510.10">
    <property type="entry name" value="Transferase(Phosphotransferase) domain 1"/>
    <property type="match status" value="1"/>
</dbReference>
<feature type="domain" description="Guanylate cyclase" evidence="11">
    <location>
        <begin position="305"/>
        <end position="416"/>
    </location>
</feature>
<evidence type="ECO:0000313" key="12">
    <source>
        <dbReference type="EMBL" id="KAK3097838.1"/>
    </source>
</evidence>
<dbReference type="Pfam" id="PF00211">
    <property type="entry name" value="Guanylate_cyc"/>
    <property type="match status" value="1"/>
</dbReference>
<dbReference type="CDD" id="cd07302">
    <property type="entry name" value="CHD"/>
    <property type="match status" value="1"/>
</dbReference>
<comment type="caution">
    <text evidence="12">The sequence shown here is derived from an EMBL/GenBank/DDBJ whole genome shotgun (WGS) entry which is preliminary data.</text>
</comment>
<proteinExistence type="predicted"/>
<dbReference type="GO" id="GO:0007168">
    <property type="term" value="P:receptor guanylyl cyclase signaling pathway"/>
    <property type="evidence" value="ECO:0007669"/>
    <property type="project" value="TreeGrafter"/>
</dbReference>
<dbReference type="InterPro" id="IPR011009">
    <property type="entry name" value="Kinase-like_dom_sf"/>
</dbReference>
<dbReference type="InterPro" id="IPR011645">
    <property type="entry name" value="HNOB_dom_associated"/>
</dbReference>
<dbReference type="EMBL" id="VSWD01000007">
    <property type="protein sequence ID" value="KAK3097838.1"/>
    <property type="molecule type" value="Genomic_DNA"/>
</dbReference>
<dbReference type="GO" id="GO:0035556">
    <property type="term" value="P:intracellular signal transduction"/>
    <property type="evidence" value="ECO:0007669"/>
    <property type="project" value="InterPro"/>
</dbReference>
<dbReference type="SUPFAM" id="SSF55073">
    <property type="entry name" value="Nucleotide cyclase"/>
    <property type="match status" value="1"/>
</dbReference>
<dbReference type="SUPFAM" id="SSF53822">
    <property type="entry name" value="Periplasmic binding protein-like I"/>
    <property type="match status" value="1"/>
</dbReference>
<evidence type="ECO:0000256" key="5">
    <source>
        <dbReference type="ARBA" id="ARBA00022741"/>
    </source>
</evidence>
<dbReference type="InterPro" id="IPR001245">
    <property type="entry name" value="Ser-Thr/Tyr_kinase_cat_dom"/>
</dbReference>
<dbReference type="InterPro" id="IPR028082">
    <property type="entry name" value="Peripla_BP_I"/>
</dbReference>
<evidence type="ECO:0000256" key="1">
    <source>
        <dbReference type="ARBA" id="ARBA00004479"/>
    </source>
</evidence>
<evidence type="ECO:0000256" key="2">
    <source>
        <dbReference type="ARBA" id="ARBA00012202"/>
    </source>
</evidence>
<name>A0AA88Y4E0_PINIB</name>
<evidence type="ECO:0000256" key="8">
    <source>
        <dbReference type="ARBA" id="ARBA00023239"/>
    </source>
</evidence>
<accession>A0AA88Y4E0</accession>
<dbReference type="Gene3D" id="3.30.70.1230">
    <property type="entry name" value="Nucleotide cyclase"/>
    <property type="match status" value="1"/>
</dbReference>
<dbReference type="InterPro" id="IPR000719">
    <property type="entry name" value="Prot_kinase_dom"/>
</dbReference>
<dbReference type="GO" id="GO:0004016">
    <property type="term" value="F:adenylate cyclase activity"/>
    <property type="evidence" value="ECO:0007669"/>
    <property type="project" value="TreeGrafter"/>
</dbReference>
<dbReference type="AlphaFoldDB" id="A0AA88Y4E0"/>
<gene>
    <name evidence="12" type="ORF">FSP39_013668</name>
</gene>
<keyword evidence="9" id="KW-0141">cGMP biosynthesis</keyword>
<evidence type="ECO:0000256" key="3">
    <source>
        <dbReference type="ARBA" id="ARBA00022692"/>
    </source>
</evidence>
<evidence type="ECO:0000256" key="9">
    <source>
        <dbReference type="ARBA" id="ARBA00023293"/>
    </source>
</evidence>
<keyword evidence="7" id="KW-0472">Membrane</keyword>